<keyword evidence="3" id="KW-0813">Transport</keyword>
<evidence type="ECO:0000256" key="8">
    <source>
        <dbReference type="SAM" id="MobiDB-lite"/>
    </source>
</evidence>
<dbReference type="InterPro" id="IPR003593">
    <property type="entry name" value="AAA+_ATPase"/>
</dbReference>
<keyword evidence="11" id="KW-1185">Reference proteome</keyword>
<dbReference type="Proteomes" id="UP000070620">
    <property type="component" value="Unassembled WGS sequence"/>
</dbReference>
<evidence type="ECO:0000256" key="5">
    <source>
        <dbReference type="ARBA" id="ARBA00022741"/>
    </source>
</evidence>
<dbReference type="PROSITE" id="PS00211">
    <property type="entry name" value="ABC_TRANSPORTER_1"/>
    <property type="match status" value="2"/>
</dbReference>
<dbReference type="RefSeq" id="WP_067373097.1">
    <property type="nucleotide sequence ID" value="NZ_JBIUBN010000023.1"/>
</dbReference>
<dbReference type="InterPro" id="IPR003439">
    <property type="entry name" value="ABC_transporter-like_ATP-bd"/>
</dbReference>
<gene>
    <name evidence="10" type="ORF">AWW66_29225</name>
</gene>
<organism evidence="10 11">
    <name type="scientific">Micromonospora rosaria</name>
    <dbReference type="NCBI Taxonomy" id="47874"/>
    <lineage>
        <taxon>Bacteria</taxon>
        <taxon>Bacillati</taxon>
        <taxon>Actinomycetota</taxon>
        <taxon>Actinomycetes</taxon>
        <taxon>Micromonosporales</taxon>
        <taxon>Micromonosporaceae</taxon>
        <taxon>Micromonospora</taxon>
    </lineage>
</organism>
<dbReference type="GO" id="GO:0005524">
    <property type="term" value="F:ATP binding"/>
    <property type="evidence" value="ECO:0007669"/>
    <property type="project" value="UniProtKB-KW"/>
</dbReference>
<dbReference type="EMBL" id="LRQV01000181">
    <property type="protein sequence ID" value="KXK58533.1"/>
    <property type="molecule type" value="Genomic_DNA"/>
</dbReference>
<comment type="similarity">
    <text evidence="2">Belongs to the ABC transporter superfamily.</text>
</comment>
<dbReference type="SUPFAM" id="SSF52540">
    <property type="entry name" value="P-loop containing nucleoside triphosphate hydrolases"/>
    <property type="match status" value="2"/>
</dbReference>
<keyword evidence="4" id="KW-1003">Cell membrane</keyword>
<dbReference type="Pfam" id="PF00005">
    <property type="entry name" value="ABC_tran"/>
    <property type="match status" value="2"/>
</dbReference>
<evidence type="ECO:0000313" key="11">
    <source>
        <dbReference type="Proteomes" id="UP000070620"/>
    </source>
</evidence>
<dbReference type="Pfam" id="PF08352">
    <property type="entry name" value="oligo_HPY"/>
    <property type="match status" value="1"/>
</dbReference>
<evidence type="ECO:0000256" key="2">
    <source>
        <dbReference type="ARBA" id="ARBA00005417"/>
    </source>
</evidence>
<dbReference type="OrthoDB" id="8036461at2"/>
<feature type="domain" description="ABC transporter" evidence="9">
    <location>
        <begin position="366"/>
        <end position="605"/>
    </location>
</feature>
<dbReference type="Gene3D" id="3.40.50.300">
    <property type="entry name" value="P-loop containing nucleotide triphosphate hydrolases"/>
    <property type="match status" value="2"/>
</dbReference>
<keyword evidence="5" id="KW-0547">Nucleotide-binding</keyword>
<protein>
    <recommendedName>
        <fullName evidence="9">ABC transporter domain-containing protein</fullName>
    </recommendedName>
</protein>
<reference evidence="10 11" key="1">
    <citation type="submission" date="2016-01" db="EMBL/GenBank/DDBJ databases">
        <title>Whole genome sequence and analysis of Micromonospora rosaria DSM 803, which can produce antibacterial substance rosamicin.</title>
        <authorList>
            <person name="Yang H."/>
            <person name="He X."/>
            <person name="Zhu D."/>
        </authorList>
    </citation>
    <scope>NUCLEOTIDE SEQUENCE [LARGE SCALE GENOMIC DNA]</scope>
    <source>
        <strain evidence="10 11">DSM 803</strain>
    </source>
</reference>
<evidence type="ECO:0000256" key="7">
    <source>
        <dbReference type="ARBA" id="ARBA00023136"/>
    </source>
</evidence>
<dbReference type="PANTHER" id="PTHR43297">
    <property type="entry name" value="OLIGOPEPTIDE TRANSPORT ATP-BINDING PROTEIN APPD"/>
    <property type="match status" value="1"/>
</dbReference>
<dbReference type="InterPro" id="IPR050388">
    <property type="entry name" value="ABC_Ni/Peptide_Import"/>
</dbReference>
<proteinExistence type="inferred from homology"/>
<feature type="region of interest" description="Disordered" evidence="8">
    <location>
        <begin position="313"/>
        <end position="361"/>
    </location>
</feature>
<dbReference type="NCBIfam" id="TIGR01727">
    <property type="entry name" value="oligo_HPY"/>
    <property type="match status" value="1"/>
</dbReference>
<dbReference type="PROSITE" id="PS50893">
    <property type="entry name" value="ABC_TRANSPORTER_2"/>
    <property type="match status" value="2"/>
</dbReference>
<dbReference type="CDD" id="cd03257">
    <property type="entry name" value="ABC_NikE_OppD_transporters"/>
    <property type="match status" value="2"/>
</dbReference>
<sequence>MLTVTDLTVVYPTGQPAARGVDLTVAAGEIVALAGETGSGKSTVAKALLGLLPAGSTVTGSARLDDVELVDRTGRDWYGIRGSRIGIVPQGAMTGLNPVRRVGDQLVEIVRLHTGASRPAAIARTVDLLGRVRLPAATAHAYPHQLSGGQRQRVAIALALAGEPRLVVADEPTTGLDLVTQNHLLDLLVDLRTRSQVGMLIISHDLPALRGVADRIAVMYAGTLVESGPATGAAHHPYTRGLLAATPSLRRDVAWTSIPGTAPARAELTPGCSFAARCPWTSGTCHTDRPSPVALGPAVVTCHQPSADRPLLFPTVAVPPAPAVPPAQGRQPASPDPGAGHGGTRSPEADHGGPRAGSGAPVAVLTGVGHVYRSRHRRTTALAGVDLRLSPGTILGVVGESGSGKSTLGQILLGLLRPTTGRVEVAGTDLSPLRGRRLRAVRHRLGFVAQDPYTTLHPAMPVADLVAEPLRIAGVPARLHPDRVRRALHLAGAPADLLDSRPDQLSGGQRQRVAIARALVGEPVLLIADEATSMLDVSTRAGIASTLRHLADTIGLAVLFITHDLGEAVQACDRIVVLHEGVPVQQGPPRDVIDRPRPGYPADLVAAAHRHLGPDPVG</sequence>
<comment type="caution">
    <text evidence="10">The sequence shown here is derived from an EMBL/GenBank/DDBJ whole genome shotgun (WGS) entry which is preliminary data.</text>
</comment>
<dbReference type="GO" id="GO:0015833">
    <property type="term" value="P:peptide transport"/>
    <property type="evidence" value="ECO:0007669"/>
    <property type="project" value="InterPro"/>
</dbReference>
<evidence type="ECO:0000256" key="1">
    <source>
        <dbReference type="ARBA" id="ARBA00004202"/>
    </source>
</evidence>
<dbReference type="GO" id="GO:0016887">
    <property type="term" value="F:ATP hydrolysis activity"/>
    <property type="evidence" value="ECO:0007669"/>
    <property type="project" value="InterPro"/>
</dbReference>
<evidence type="ECO:0000256" key="3">
    <source>
        <dbReference type="ARBA" id="ARBA00022448"/>
    </source>
</evidence>
<keyword evidence="6" id="KW-0067">ATP-binding</keyword>
<dbReference type="SMART" id="SM00382">
    <property type="entry name" value="AAA"/>
    <property type="match status" value="2"/>
</dbReference>
<keyword evidence="7" id="KW-0472">Membrane</keyword>
<dbReference type="InterPro" id="IPR027417">
    <property type="entry name" value="P-loop_NTPase"/>
</dbReference>
<dbReference type="AlphaFoldDB" id="A0A136PJK6"/>
<evidence type="ECO:0000313" key="10">
    <source>
        <dbReference type="EMBL" id="KXK58533.1"/>
    </source>
</evidence>
<dbReference type="InterPro" id="IPR017871">
    <property type="entry name" value="ABC_transporter-like_CS"/>
</dbReference>
<dbReference type="GO" id="GO:0005886">
    <property type="term" value="C:plasma membrane"/>
    <property type="evidence" value="ECO:0007669"/>
    <property type="project" value="UniProtKB-SubCell"/>
</dbReference>
<dbReference type="PANTHER" id="PTHR43297:SF2">
    <property type="entry name" value="DIPEPTIDE TRANSPORT ATP-BINDING PROTEIN DPPD"/>
    <property type="match status" value="1"/>
</dbReference>
<evidence type="ECO:0000259" key="9">
    <source>
        <dbReference type="PROSITE" id="PS50893"/>
    </source>
</evidence>
<evidence type="ECO:0000256" key="6">
    <source>
        <dbReference type="ARBA" id="ARBA00022840"/>
    </source>
</evidence>
<name>A0A136PJK6_9ACTN</name>
<comment type="subcellular location">
    <subcellularLocation>
        <location evidence="1">Cell membrane</location>
        <topology evidence="1">Peripheral membrane protein</topology>
    </subcellularLocation>
</comment>
<dbReference type="InterPro" id="IPR013563">
    <property type="entry name" value="Oligopep_ABC_C"/>
</dbReference>
<accession>A0A136PJK6</accession>
<feature type="domain" description="ABC transporter" evidence="9">
    <location>
        <begin position="2"/>
        <end position="246"/>
    </location>
</feature>
<evidence type="ECO:0000256" key="4">
    <source>
        <dbReference type="ARBA" id="ARBA00022475"/>
    </source>
</evidence>